<dbReference type="OrthoDB" id="5296159at2"/>
<dbReference type="STRING" id="862908.BMS_1213"/>
<evidence type="ECO:0000313" key="2">
    <source>
        <dbReference type="Proteomes" id="UP000008963"/>
    </source>
</evidence>
<dbReference type="Gene3D" id="3.40.190.10">
    <property type="entry name" value="Periplasmic binding protein-like II"/>
    <property type="match status" value="2"/>
</dbReference>
<reference evidence="2" key="1">
    <citation type="journal article" date="2013" name="ISME J.">
        <title>A small predatory core genome in the divergent marine Bacteriovorax marinus SJ and the terrestrial Bdellovibrio bacteriovorus.</title>
        <authorList>
            <person name="Crossman L.C."/>
            <person name="Chen H."/>
            <person name="Cerdeno-Tarraga A.M."/>
            <person name="Brooks K."/>
            <person name="Quail M.A."/>
            <person name="Pineiro S.A."/>
            <person name="Hobley L."/>
            <person name="Sockett R.E."/>
            <person name="Bentley S.D."/>
            <person name="Parkhill J."/>
            <person name="Williams H.N."/>
            <person name="Stine O.C."/>
        </authorList>
    </citation>
    <scope>NUCLEOTIDE SEQUENCE [LARGE SCALE GENOMIC DNA]</scope>
    <source>
        <strain evidence="2">ATCC BAA-682 / DSM 15412 / SJ</strain>
    </source>
</reference>
<sequence length="240" mass="27699">MYKRVMSIFIIFFISLTSFAEVKSEAKEKVTLYTFLIPRYVESKEKGEFIVLAKKLAELAGFDLTIEVYPAKRALQKFSEGSADGYFPALDTLNPFSVYKTSDFYIKEDFVFQMKGKNYLTHKSPKACLTSGYPYTKSVLENKKWEVIYAKSDEKCLELLSIDRAQVFVGEEYTAIAALKSLKIIDSVAYDRFRPISTQNVYFAFSENKRGKILSQKFDQALKKLVMNGFYDSLFPEKQR</sequence>
<proteinExistence type="predicted"/>
<organism evidence="1 2">
    <name type="scientific">Halobacteriovorax marinus (strain ATCC BAA-682 / DSM 15412 / SJ)</name>
    <name type="common">Bacteriovorax marinus</name>
    <dbReference type="NCBI Taxonomy" id="862908"/>
    <lineage>
        <taxon>Bacteria</taxon>
        <taxon>Pseudomonadati</taxon>
        <taxon>Bdellovibrionota</taxon>
        <taxon>Bacteriovoracia</taxon>
        <taxon>Bacteriovoracales</taxon>
        <taxon>Halobacteriovoraceae</taxon>
        <taxon>Halobacteriovorax</taxon>
    </lineage>
</organism>
<dbReference type="Proteomes" id="UP000008963">
    <property type="component" value="Chromosome"/>
</dbReference>
<dbReference type="RefSeq" id="WP_014243874.1">
    <property type="nucleotide sequence ID" value="NC_016620.1"/>
</dbReference>
<dbReference type="KEGG" id="bmx:BMS_1213"/>
<keyword evidence="2" id="KW-1185">Reference proteome</keyword>
<dbReference type="SUPFAM" id="SSF53850">
    <property type="entry name" value="Periplasmic binding protein-like II"/>
    <property type="match status" value="1"/>
</dbReference>
<name>E1WYZ3_HALMS</name>
<evidence type="ECO:0000313" key="1">
    <source>
        <dbReference type="EMBL" id="CBW26090.1"/>
    </source>
</evidence>
<accession>E1WYZ3</accession>
<dbReference type="eggNOG" id="COG0834">
    <property type="taxonomic scope" value="Bacteria"/>
</dbReference>
<dbReference type="AlphaFoldDB" id="E1WYZ3"/>
<gene>
    <name evidence="1" type="ordered locus">BMS_1213</name>
</gene>
<dbReference type="EMBL" id="FQ312005">
    <property type="protein sequence ID" value="CBW26090.1"/>
    <property type="molecule type" value="Genomic_DNA"/>
</dbReference>
<dbReference type="HOGENOM" id="CLU_064076_12_0_7"/>
<dbReference type="PATRIC" id="fig|862908.3.peg.1155"/>
<protein>
    <submittedName>
        <fullName evidence="1">Amino acid ABC transport system, periplasmic protein</fullName>
    </submittedName>
</protein>